<dbReference type="Proteomes" id="UP000248975">
    <property type="component" value="Unassembled WGS sequence"/>
</dbReference>
<dbReference type="NCBIfam" id="TIGR00675">
    <property type="entry name" value="dcm"/>
    <property type="match status" value="1"/>
</dbReference>
<evidence type="ECO:0000256" key="2">
    <source>
        <dbReference type="ARBA" id="ARBA00022679"/>
    </source>
</evidence>
<evidence type="ECO:0000313" key="10">
    <source>
        <dbReference type="Proteomes" id="UP000248975"/>
    </source>
</evidence>
<dbReference type="PRINTS" id="PR00105">
    <property type="entry name" value="C5METTRFRASE"/>
</dbReference>
<evidence type="ECO:0000256" key="1">
    <source>
        <dbReference type="ARBA" id="ARBA00022603"/>
    </source>
</evidence>
<dbReference type="EC" id="2.1.1.37" evidence="8"/>
<evidence type="ECO:0000256" key="5">
    <source>
        <dbReference type="ARBA" id="ARBA00047422"/>
    </source>
</evidence>
<comment type="similarity">
    <text evidence="6 7">Belongs to the class I-like SAM-binding methyltransferase superfamily. C5-methyltransferase family.</text>
</comment>
<dbReference type="AlphaFoldDB" id="A0A2W5S813"/>
<feature type="active site" evidence="6">
    <location>
        <position position="71"/>
    </location>
</feature>
<keyword evidence="2 6" id="KW-0808">Transferase</keyword>
<name>A0A2W5S813_CERSP</name>
<protein>
    <recommendedName>
        <fullName evidence="8">Cytosine-specific methyltransferase</fullName>
        <ecNumber evidence="8">2.1.1.37</ecNumber>
    </recommendedName>
</protein>
<evidence type="ECO:0000256" key="7">
    <source>
        <dbReference type="RuleBase" id="RU000416"/>
    </source>
</evidence>
<keyword evidence="4" id="KW-0680">Restriction system</keyword>
<dbReference type="GO" id="GO:0032259">
    <property type="term" value="P:methylation"/>
    <property type="evidence" value="ECO:0007669"/>
    <property type="project" value="UniProtKB-KW"/>
</dbReference>
<dbReference type="EMBL" id="QFQS01000001">
    <property type="protein sequence ID" value="PZQ99191.1"/>
    <property type="molecule type" value="Genomic_DNA"/>
</dbReference>
<dbReference type="InterPro" id="IPR001525">
    <property type="entry name" value="C5_MeTfrase"/>
</dbReference>
<dbReference type="SUPFAM" id="SSF53335">
    <property type="entry name" value="S-adenosyl-L-methionine-dependent methyltransferases"/>
    <property type="match status" value="1"/>
</dbReference>
<dbReference type="InterPro" id="IPR029063">
    <property type="entry name" value="SAM-dependent_MTases_sf"/>
</dbReference>
<dbReference type="GO" id="GO:0003886">
    <property type="term" value="F:DNA (cytosine-5-)-methyltransferase activity"/>
    <property type="evidence" value="ECO:0007669"/>
    <property type="project" value="UniProtKB-EC"/>
</dbReference>
<dbReference type="PROSITE" id="PS00094">
    <property type="entry name" value="C5_MTASE_1"/>
    <property type="match status" value="1"/>
</dbReference>
<dbReference type="InterPro" id="IPR050750">
    <property type="entry name" value="C5-MTase"/>
</dbReference>
<proteinExistence type="inferred from homology"/>
<keyword evidence="3 6" id="KW-0949">S-adenosyl-L-methionine</keyword>
<evidence type="ECO:0000256" key="6">
    <source>
        <dbReference type="PROSITE-ProRule" id="PRU01016"/>
    </source>
</evidence>
<comment type="catalytic activity">
    <reaction evidence="5 8">
        <text>a 2'-deoxycytidine in DNA + S-adenosyl-L-methionine = a 5-methyl-2'-deoxycytidine in DNA + S-adenosyl-L-homocysteine + H(+)</text>
        <dbReference type="Rhea" id="RHEA:13681"/>
        <dbReference type="Rhea" id="RHEA-COMP:11369"/>
        <dbReference type="Rhea" id="RHEA-COMP:11370"/>
        <dbReference type="ChEBI" id="CHEBI:15378"/>
        <dbReference type="ChEBI" id="CHEBI:57856"/>
        <dbReference type="ChEBI" id="CHEBI:59789"/>
        <dbReference type="ChEBI" id="CHEBI:85452"/>
        <dbReference type="ChEBI" id="CHEBI:85454"/>
        <dbReference type="EC" id="2.1.1.37"/>
    </reaction>
</comment>
<organism evidence="9 10">
    <name type="scientific">Cereibacter sphaeroides</name>
    <name type="common">Rhodobacter sphaeroides</name>
    <dbReference type="NCBI Taxonomy" id="1063"/>
    <lineage>
        <taxon>Bacteria</taxon>
        <taxon>Pseudomonadati</taxon>
        <taxon>Pseudomonadota</taxon>
        <taxon>Alphaproteobacteria</taxon>
        <taxon>Rhodobacterales</taxon>
        <taxon>Paracoccaceae</taxon>
        <taxon>Cereibacter</taxon>
    </lineage>
</organism>
<reference evidence="9 10" key="1">
    <citation type="submission" date="2017-08" db="EMBL/GenBank/DDBJ databases">
        <title>Infants hospitalized years apart are colonized by the same room-sourced microbial strains.</title>
        <authorList>
            <person name="Brooks B."/>
            <person name="Olm M.R."/>
            <person name="Firek B.A."/>
            <person name="Baker R."/>
            <person name="Thomas B.C."/>
            <person name="Morowitz M.J."/>
            <person name="Banfield J.F."/>
        </authorList>
    </citation>
    <scope>NUCLEOTIDE SEQUENCE [LARGE SCALE GENOMIC DNA]</scope>
    <source>
        <strain evidence="9">S2_003_000_R2_11</strain>
    </source>
</reference>
<evidence type="ECO:0000313" key="9">
    <source>
        <dbReference type="EMBL" id="PZQ99191.1"/>
    </source>
</evidence>
<evidence type="ECO:0000256" key="4">
    <source>
        <dbReference type="ARBA" id="ARBA00022747"/>
    </source>
</evidence>
<gene>
    <name evidence="9" type="ORF">DI533_00340</name>
</gene>
<dbReference type="GO" id="GO:0009307">
    <property type="term" value="P:DNA restriction-modification system"/>
    <property type="evidence" value="ECO:0007669"/>
    <property type="project" value="UniProtKB-KW"/>
</dbReference>
<dbReference type="InterPro" id="IPR018117">
    <property type="entry name" value="C5_DNA_meth_AS"/>
</dbReference>
<accession>A0A2W5S813</accession>
<dbReference type="PANTHER" id="PTHR46098:SF1">
    <property type="entry name" value="TRNA (CYTOSINE(38)-C(5))-METHYLTRANSFERASE"/>
    <property type="match status" value="1"/>
</dbReference>
<dbReference type="PANTHER" id="PTHR46098">
    <property type="entry name" value="TRNA (CYTOSINE(38)-C(5))-METHYLTRANSFERASE"/>
    <property type="match status" value="1"/>
</dbReference>
<evidence type="ECO:0000256" key="3">
    <source>
        <dbReference type="ARBA" id="ARBA00022691"/>
    </source>
</evidence>
<sequence length="423" mass="45862">MKYLSVCSGIEAATQAWHPLGWKPVAFSEINKFPSAVLAHHYPDVPNWGDMTKFEEWPDAVVDVLVGGTPCQSFSVAGLRKGLADPRGNLMLTYLALAARYRPDWLVWENVPGVLSSNGGRDFGSFLGALGQLGYGFAYRVLDAQYVRTRRFPWAVPQRRRRVFVIGYLGDWRRAAAVLFDRESLSGHPAPRREAGKGLTHDVAGSLVSSGRGTERAGDTRGQDPVIAIASTGNVAHCLNAGGMGRIDYETKTMVAHALRGEGFDASEDGTGRGTPIVPIAFDCKGTEVQFLADGSHPTLRSMGHNNSHQNAGGHAAVAFDMRGREGGAMPEGPHDTANIRAASGGSSRSYVAQLYAWAVRRLTPTECERLQGFESGFTRIPYRGKPADRCPDGPRYKALGNSMAVNVMEWLGERIAEVDAWA</sequence>
<dbReference type="Gene3D" id="3.40.50.150">
    <property type="entry name" value="Vaccinia Virus protein VP39"/>
    <property type="match status" value="1"/>
</dbReference>
<keyword evidence="1 6" id="KW-0489">Methyltransferase</keyword>
<evidence type="ECO:0000256" key="8">
    <source>
        <dbReference type="RuleBase" id="RU000417"/>
    </source>
</evidence>
<comment type="caution">
    <text evidence="9">The sequence shown here is derived from an EMBL/GenBank/DDBJ whole genome shotgun (WGS) entry which is preliminary data.</text>
</comment>
<dbReference type="Gene3D" id="3.90.120.10">
    <property type="entry name" value="DNA Methylase, subunit A, domain 2"/>
    <property type="match status" value="1"/>
</dbReference>
<dbReference type="Pfam" id="PF00145">
    <property type="entry name" value="DNA_methylase"/>
    <property type="match status" value="2"/>
</dbReference>
<dbReference type="PROSITE" id="PS51679">
    <property type="entry name" value="SAM_MT_C5"/>
    <property type="match status" value="1"/>
</dbReference>